<keyword evidence="2" id="KW-1185">Reference proteome</keyword>
<protein>
    <recommendedName>
        <fullName evidence="3">TRIM2_3</fullName>
    </recommendedName>
</protein>
<proteinExistence type="predicted"/>
<gene>
    <name evidence="1" type="ORF">MCOR_47787</name>
</gene>
<sequence length="265" mass="29910">MPDKTASPAELKHRKLTLGKISNQPISDLFGSVNEVPNIQIAQSYHTEFEHCIKFVKCDDNLAFMGTSWGNVFAKSNIRKDRIQCELEITLSVFDMAMMNNGDLLVSSDKTDLQLYTTDNQAKTFGTVPPLHTLGVHVNKQNEIYLGLSEWPRRICTNNKYIFVVDLLHNGPGRVVVIDKGGQLQWNYNGSFDKFYPRDIAVSSTEMVIVTDCINNALLILSPNGEIILCKIVSELGIYFPYSLIIGDDKKLWIGTWDSKERSML</sequence>
<dbReference type="EMBL" id="CACVKT020008376">
    <property type="protein sequence ID" value="CAC5415066.1"/>
    <property type="molecule type" value="Genomic_DNA"/>
</dbReference>
<dbReference type="Gene3D" id="2.120.10.30">
    <property type="entry name" value="TolB, C-terminal domain"/>
    <property type="match status" value="1"/>
</dbReference>
<dbReference type="InterPro" id="IPR011042">
    <property type="entry name" value="6-blade_b-propeller_TolB-like"/>
</dbReference>
<dbReference type="Proteomes" id="UP000507470">
    <property type="component" value="Unassembled WGS sequence"/>
</dbReference>
<accession>A0A6J8E4L9</accession>
<evidence type="ECO:0000313" key="1">
    <source>
        <dbReference type="EMBL" id="CAC5415066.1"/>
    </source>
</evidence>
<dbReference type="SUPFAM" id="SSF101898">
    <property type="entry name" value="NHL repeat"/>
    <property type="match status" value="1"/>
</dbReference>
<name>A0A6J8E4L9_MYTCO</name>
<evidence type="ECO:0008006" key="3">
    <source>
        <dbReference type="Google" id="ProtNLM"/>
    </source>
</evidence>
<evidence type="ECO:0000313" key="2">
    <source>
        <dbReference type="Proteomes" id="UP000507470"/>
    </source>
</evidence>
<dbReference type="OrthoDB" id="6145340at2759"/>
<dbReference type="AlphaFoldDB" id="A0A6J8E4L9"/>
<reference evidence="1 2" key="1">
    <citation type="submission" date="2020-06" db="EMBL/GenBank/DDBJ databases">
        <authorList>
            <person name="Li R."/>
            <person name="Bekaert M."/>
        </authorList>
    </citation>
    <scope>NUCLEOTIDE SEQUENCE [LARGE SCALE GENOMIC DNA]</scope>
    <source>
        <strain evidence="2">wild</strain>
    </source>
</reference>
<organism evidence="1 2">
    <name type="scientific">Mytilus coruscus</name>
    <name type="common">Sea mussel</name>
    <dbReference type="NCBI Taxonomy" id="42192"/>
    <lineage>
        <taxon>Eukaryota</taxon>
        <taxon>Metazoa</taxon>
        <taxon>Spiralia</taxon>
        <taxon>Lophotrochozoa</taxon>
        <taxon>Mollusca</taxon>
        <taxon>Bivalvia</taxon>
        <taxon>Autobranchia</taxon>
        <taxon>Pteriomorphia</taxon>
        <taxon>Mytilida</taxon>
        <taxon>Mytiloidea</taxon>
        <taxon>Mytilidae</taxon>
        <taxon>Mytilinae</taxon>
        <taxon>Mytilus</taxon>
    </lineage>
</organism>